<dbReference type="Proteomes" id="UP000199459">
    <property type="component" value="Unassembled WGS sequence"/>
</dbReference>
<dbReference type="AlphaFoldDB" id="A0A1H8AN70"/>
<gene>
    <name evidence="1" type="ORF">SAMN05216325_101246</name>
</gene>
<protein>
    <submittedName>
        <fullName evidence="1">Uncharacterized protein</fullName>
    </submittedName>
</protein>
<reference evidence="1 2" key="1">
    <citation type="submission" date="2016-10" db="EMBL/GenBank/DDBJ databases">
        <authorList>
            <person name="de Groot N.N."/>
        </authorList>
    </citation>
    <scope>NUCLEOTIDE SEQUENCE [LARGE SCALE GENOMIC DNA]</scope>
    <source>
        <strain evidence="1 2">Nm22</strain>
    </source>
</reference>
<dbReference type="Pfam" id="PF19458">
    <property type="entry name" value="DUF5995"/>
    <property type="match status" value="1"/>
</dbReference>
<name>A0A1H8AN70_9PROT</name>
<sequence length="259" mass="29406">MVTTAFPDSISKPASSINGAIEQINHIISWAKQNNSRIGYFAALYRQILEQTKISIEQNMFENNLRITRLTVIFANRYIHACFQYLTGQQPTQSWLAAFQETQHWRPLVLQHLLLGMNAHINLDLGIAVVDTVPASELPDMKNDFDKINVVLASQVEGVQQKLAGIWPLLRFFNNFVAEADDIVINFSMEKAREAAWSFAESLAPLSEELRAQEILKKDQLVAMFSEVISRPGFAKSFVCLMIRLGERGTTRQHIEILE</sequence>
<evidence type="ECO:0000313" key="1">
    <source>
        <dbReference type="EMBL" id="SEM72190.1"/>
    </source>
</evidence>
<proteinExistence type="predicted"/>
<evidence type="ECO:0000313" key="2">
    <source>
        <dbReference type="Proteomes" id="UP000199459"/>
    </source>
</evidence>
<accession>A0A1H8AN70</accession>
<dbReference type="RefSeq" id="WP_245738779.1">
    <property type="nucleotide sequence ID" value="NZ_FOCP01000001.1"/>
</dbReference>
<dbReference type="EMBL" id="FOCP01000001">
    <property type="protein sequence ID" value="SEM72190.1"/>
    <property type="molecule type" value="Genomic_DNA"/>
</dbReference>
<dbReference type="STRING" id="917.SAMN05216326_11150"/>
<organism evidence="1 2">
    <name type="scientific">Nitrosomonas marina</name>
    <dbReference type="NCBI Taxonomy" id="917"/>
    <lineage>
        <taxon>Bacteria</taxon>
        <taxon>Pseudomonadati</taxon>
        <taxon>Pseudomonadota</taxon>
        <taxon>Betaproteobacteria</taxon>
        <taxon>Nitrosomonadales</taxon>
        <taxon>Nitrosomonadaceae</taxon>
        <taxon>Nitrosomonas</taxon>
    </lineage>
</organism>
<dbReference type="InterPro" id="IPR046037">
    <property type="entry name" value="DUF5995"/>
</dbReference>